<evidence type="ECO:0000313" key="1">
    <source>
        <dbReference type="EMBL" id="BEP28562.1"/>
    </source>
</evidence>
<dbReference type="RefSeq" id="WP_338536875.1">
    <property type="nucleotide sequence ID" value="NZ_AP028654.1"/>
</dbReference>
<reference evidence="1 2" key="1">
    <citation type="submission" date="2023-08" db="EMBL/GenBank/DDBJ databases">
        <title>Helicovermis profunda gen. nov., sp. nov., a novel mesophilic, fermentative bacterium within the Bacillota from a deep-sea hydrothermal vent chimney.</title>
        <authorList>
            <person name="Miyazaki U."/>
            <person name="Mizutani D."/>
            <person name="Hashimoto Y."/>
            <person name="Tame A."/>
            <person name="Sawayama S."/>
            <person name="Miyazaki J."/>
            <person name="Takai K."/>
            <person name="Nakagawa S."/>
        </authorList>
    </citation>
    <scope>NUCLEOTIDE SEQUENCE [LARGE SCALE GENOMIC DNA]</scope>
    <source>
        <strain evidence="1 2">S502</strain>
    </source>
</reference>
<dbReference type="Proteomes" id="UP001321786">
    <property type="component" value="Chromosome"/>
</dbReference>
<gene>
    <name evidence="1" type="ORF">HLPR_08930</name>
</gene>
<name>A0AAU9ED68_9FIRM</name>
<evidence type="ECO:0008006" key="3">
    <source>
        <dbReference type="Google" id="ProtNLM"/>
    </source>
</evidence>
<dbReference type="AlphaFoldDB" id="A0AAU9ED68"/>
<sequence length="156" mass="18323">MTVHFFYDYKDELIKSLSDHYSEDIKKKEVEKFKKHQIFEAEETIKAYFANLWKDIEPIVEASNGEIEIDFSEENVVLDFSIKKNFIKFSKKGNSIEIKIGRYIPEEDIVEAEIHGYIVPGEKRAIVKKLGKVHDGSTFEESLINYYLKLAFNELF</sequence>
<protein>
    <recommendedName>
        <fullName evidence="3">SCP2 domain-containing protein</fullName>
    </recommendedName>
</protein>
<proteinExistence type="predicted"/>
<accession>A0AAU9ED68</accession>
<evidence type="ECO:0000313" key="2">
    <source>
        <dbReference type="Proteomes" id="UP001321786"/>
    </source>
</evidence>
<organism evidence="1 2">
    <name type="scientific">Helicovermis profundi</name>
    <dbReference type="NCBI Taxonomy" id="3065157"/>
    <lineage>
        <taxon>Bacteria</taxon>
        <taxon>Bacillati</taxon>
        <taxon>Bacillota</taxon>
        <taxon>Clostridia</taxon>
        <taxon>Helicovermis</taxon>
    </lineage>
</organism>
<dbReference type="EMBL" id="AP028654">
    <property type="protein sequence ID" value="BEP28562.1"/>
    <property type="molecule type" value="Genomic_DNA"/>
</dbReference>
<dbReference type="KEGG" id="hprf:HLPR_08930"/>
<keyword evidence="2" id="KW-1185">Reference proteome</keyword>